<dbReference type="OrthoDB" id="9795306at2"/>
<dbReference type="PANTHER" id="PTHR33990:SF4">
    <property type="entry name" value="PHNB-LIKE DOMAIN-CONTAINING PROTEIN"/>
    <property type="match status" value="1"/>
</dbReference>
<protein>
    <submittedName>
        <fullName evidence="2">VOC family protein</fullName>
    </submittedName>
</protein>
<dbReference type="Pfam" id="PF06983">
    <property type="entry name" value="3-dmu-9_3-mt"/>
    <property type="match status" value="1"/>
</dbReference>
<evidence type="ECO:0000313" key="2">
    <source>
        <dbReference type="EMBL" id="QES54220.1"/>
    </source>
</evidence>
<dbReference type="SUPFAM" id="SSF54593">
    <property type="entry name" value="Glyoxalase/Bleomycin resistance protein/Dihydroxybiphenyl dioxygenase"/>
    <property type="match status" value="1"/>
</dbReference>
<reference evidence="2 3" key="1">
    <citation type="submission" date="2018-05" db="EMBL/GenBank/DDBJ databases">
        <title>Streptomyces venezuelae.</title>
        <authorList>
            <person name="Kim W."/>
            <person name="Lee N."/>
            <person name="Cho B.-K."/>
        </authorList>
    </citation>
    <scope>NUCLEOTIDE SEQUENCE [LARGE SCALE GENOMIC DNA]</scope>
    <source>
        <strain evidence="2 3">ATCC 21018</strain>
    </source>
</reference>
<dbReference type="CDD" id="cd06588">
    <property type="entry name" value="PhnB_like"/>
    <property type="match status" value="1"/>
</dbReference>
<dbReference type="PIRSF" id="PIRSF021700">
    <property type="entry name" value="3_dmu_93_MTrfase"/>
    <property type="match status" value="1"/>
</dbReference>
<sequence>MAVTPTPQKITTFLMFEGRAEEAMGFYVSLFDDAQVLAISRYGPGETGPGAGPEGTVRHATFSLAGQQLMCIDSPAEHAFGFTPAVSLYVQCEDEAEIDRLYGALAEQGQELMPLGSYGFSHRFGWVNDRFGVSWQLNLAAPPSAAA</sequence>
<gene>
    <name evidence="2" type="ORF">DEJ51_08180</name>
</gene>
<dbReference type="AlphaFoldDB" id="A0A5P2DI27"/>
<dbReference type="Proteomes" id="UP000324101">
    <property type="component" value="Chromosome"/>
</dbReference>
<dbReference type="EMBL" id="CP029189">
    <property type="protein sequence ID" value="QES54220.1"/>
    <property type="molecule type" value="Genomic_DNA"/>
</dbReference>
<feature type="domain" description="PhnB-like" evidence="1">
    <location>
        <begin position="8"/>
        <end position="137"/>
    </location>
</feature>
<dbReference type="PANTHER" id="PTHR33990">
    <property type="entry name" value="PROTEIN YJDN-RELATED"/>
    <property type="match status" value="1"/>
</dbReference>
<dbReference type="InterPro" id="IPR028973">
    <property type="entry name" value="PhnB-like"/>
</dbReference>
<proteinExistence type="predicted"/>
<dbReference type="Gene3D" id="3.30.720.110">
    <property type="match status" value="1"/>
</dbReference>
<evidence type="ECO:0000313" key="3">
    <source>
        <dbReference type="Proteomes" id="UP000324101"/>
    </source>
</evidence>
<dbReference type="InterPro" id="IPR009725">
    <property type="entry name" value="3_dmu_93_MTrfase"/>
</dbReference>
<evidence type="ECO:0000259" key="1">
    <source>
        <dbReference type="Pfam" id="PF06983"/>
    </source>
</evidence>
<dbReference type="Gene3D" id="3.30.720.100">
    <property type="match status" value="1"/>
</dbReference>
<dbReference type="InterPro" id="IPR029068">
    <property type="entry name" value="Glyas_Bleomycin-R_OHBP_Dase"/>
</dbReference>
<organism evidence="2 3">
    <name type="scientific">Streptomyces venezuelae</name>
    <dbReference type="NCBI Taxonomy" id="54571"/>
    <lineage>
        <taxon>Bacteria</taxon>
        <taxon>Bacillati</taxon>
        <taxon>Actinomycetota</taxon>
        <taxon>Actinomycetes</taxon>
        <taxon>Kitasatosporales</taxon>
        <taxon>Streptomycetaceae</taxon>
        <taxon>Streptomyces</taxon>
    </lineage>
</organism>
<dbReference type="RefSeq" id="WP_150256996.1">
    <property type="nucleotide sequence ID" value="NZ_CP029189.1"/>
</dbReference>
<name>A0A5P2DI27_STRVZ</name>
<accession>A0A5P2DI27</accession>